<dbReference type="Gramene" id="Manes.12G085900.1.v8.1">
    <property type="protein sequence ID" value="Manes.12G085900.1.v8.1.CDS"/>
    <property type="gene ID" value="Manes.12G085900.v8.1"/>
</dbReference>
<dbReference type="Proteomes" id="UP000091857">
    <property type="component" value="Chromosome 12"/>
</dbReference>
<evidence type="ECO:0000256" key="3">
    <source>
        <dbReference type="ARBA" id="ARBA00023125"/>
    </source>
</evidence>
<dbReference type="InterPro" id="IPR009057">
    <property type="entry name" value="Homeodomain-like_sf"/>
</dbReference>
<feature type="domain" description="HTH myb-type" evidence="7">
    <location>
        <begin position="62"/>
        <end position="116"/>
    </location>
</feature>
<protein>
    <submittedName>
        <fullName evidence="8">Uncharacterized protein</fullName>
    </submittedName>
</protein>
<reference evidence="9" key="1">
    <citation type="journal article" date="2016" name="Nat. Biotechnol.">
        <title>Sequencing wild and cultivated cassava and related species reveals extensive interspecific hybridization and genetic diversity.</title>
        <authorList>
            <person name="Bredeson J.V."/>
            <person name="Lyons J.B."/>
            <person name="Prochnik S.E."/>
            <person name="Wu G.A."/>
            <person name="Ha C.M."/>
            <person name="Edsinger-Gonzales E."/>
            <person name="Grimwood J."/>
            <person name="Schmutz J."/>
            <person name="Rabbi I.Y."/>
            <person name="Egesi C."/>
            <person name="Nauluvula P."/>
            <person name="Lebot V."/>
            <person name="Ndunguru J."/>
            <person name="Mkamilo G."/>
            <person name="Bart R.S."/>
            <person name="Setter T.L."/>
            <person name="Gleadow R.M."/>
            <person name="Kulakow P."/>
            <person name="Ferguson M.E."/>
            <person name="Rounsley S."/>
            <person name="Rokhsar D.S."/>
        </authorList>
    </citation>
    <scope>NUCLEOTIDE SEQUENCE [LARGE SCALE GENOMIC DNA]</scope>
    <source>
        <strain evidence="9">cv. AM560-2</strain>
    </source>
</reference>
<feature type="domain" description="Myb-like" evidence="6">
    <location>
        <begin position="62"/>
        <end position="112"/>
    </location>
</feature>
<feature type="domain" description="HTH myb-type" evidence="7">
    <location>
        <begin position="9"/>
        <end position="61"/>
    </location>
</feature>
<evidence type="ECO:0000259" key="6">
    <source>
        <dbReference type="PROSITE" id="PS50090"/>
    </source>
</evidence>
<feature type="compositionally biased region" description="Basic residues" evidence="5">
    <location>
        <begin position="107"/>
        <end position="120"/>
    </location>
</feature>
<evidence type="ECO:0000256" key="1">
    <source>
        <dbReference type="ARBA" id="ARBA00004123"/>
    </source>
</evidence>
<keyword evidence="2" id="KW-0677">Repeat</keyword>
<dbReference type="GO" id="GO:0003677">
    <property type="term" value="F:DNA binding"/>
    <property type="evidence" value="ECO:0007669"/>
    <property type="project" value="UniProtKB-KW"/>
</dbReference>
<evidence type="ECO:0000256" key="5">
    <source>
        <dbReference type="SAM" id="MobiDB-lite"/>
    </source>
</evidence>
<dbReference type="InterPro" id="IPR001005">
    <property type="entry name" value="SANT/Myb"/>
</dbReference>
<dbReference type="EMBL" id="CM004398">
    <property type="protein sequence ID" value="OAY35266.1"/>
    <property type="molecule type" value="Genomic_DNA"/>
</dbReference>
<comment type="subcellular location">
    <subcellularLocation>
        <location evidence="1">Nucleus</location>
    </subcellularLocation>
</comment>
<evidence type="ECO:0000256" key="4">
    <source>
        <dbReference type="ARBA" id="ARBA00023242"/>
    </source>
</evidence>
<feature type="compositionally biased region" description="Low complexity" evidence="5">
    <location>
        <begin position="130"/>
        <end position="141"/>
    </location>
</feature>
<accession>A0A2C9UV00</accession>
<evidence type="ECO:0000313" key="8">
    <source>
        <dbReference type="EMBL" id="OAY35266.1"/>
    </source>
</evidence>
<evidence type="ECO:0000256" key="2">
    <source>
        <dbReference type="ARBA" id="ARBA00022737"/>
    </source>
</evidence>
<keyword evidence="3" id="KW-0238">DNA-binding</keyword>
<dbReference type="SUPFAM" id="SSF46689">
    <property type="entry name" value="Homeodomain-like"/>
    <property type="match status" value="1"/>
</dbReference>
<dbReference type="OMA" id="YHNDSAY"/>
<comment type="caution">
    <text evidence="8">The sequence shown here is derived from an EMBL/GenBank/DDBJ whole genome shotgun (WGS) entry which is preliminary data.</text>
</comment>
<dbReference type="PANTHER" id="PTHR10641">
    <property type="entry name" value="MYB FAMILY TRANSCRIPTION FACTOR"/>
    <property type="match status" value="1"/>
</dbReference>
<dbReference type="FunFam" id="1.10.10.60:FF:000001">
    <property type="entry name" value="MYB-related transcription factor"/>
    <property type="match status" value="1"/>
</dbReference>
<dbReference type="GO" id="GO:0005634">
    <property type="term" value="C:nucleus"/>
    <property type="evidence" value="ECO:0007669"/>
    <property type="project" value="UniProtKB-SubCell"/>
</dbReference>
<feature type="region of interest" description="Disordered" evidence="5">
    <location>
        <begin position="100"/>
        <end position="151"/>
    </location>
</feature>
<proteinExistence type="predicted"/>
<name>A0A2C9UV00_MANES</name>
<dbReference type="AlphaFoldDB" id="A0A2C9UV00"/>
<keyword evidence="9" id="KW-1185">Reference proteome</keyword>
<dbReference type="CDD" id="cd00167">
    <property type="entry name" value="SANT"/>
    <property type="match status" value="2"/>
</dbReference>
<organism evidence="8 9">
    <name type="scientific">Manihot esculenta</name>
    <name type="common">Cassava</name>
    <name type="synonym">Jatropha manihot</name>
    <dbReference type="NCBI Taxonomy" id="3983"/>
    <lineage>
        <taxon>Eukaryota</taxon>
        <taxon>Viridiplantae</taxon>
        <taxon>Streptophyta</taxon>
        <taxon>Embryophyta</taxon>
        <taxon>Tracheophyta</taxon>
        <taxon>Spermatophyta</taxon>
        <taxon>Magnoliopsida</taxon>
        <taxon>eudicotyledons</taxon>
        <taxon>Gunneridae</taxon>
        <taxon>Pentapetalae</taxon>
        <taxon>rosids</taxon>
        <taxon>fabids</taxon>
        <taxon>Malpighiales</taxon>
        <taxon>Euphorbiaceae</taxon>
        <taxon>Crotonoideae</taxon>
        <taxon>Manihoteae</taxon>
        <taxon>Manihot</taxon>
    </lineage>
</organism>
<dbReference type="SMR" id="A0A2C9UV00"/>
<dbReference type="PROSITE" id="PS51294">
    <property type="entry name" value="HTH_MYB"/>
    <property type="match status" value="2"/>
</dbReference>
<evidence type="ECO:0000313" key="9">
    <source>
        <dbReference type="Proteomes" id="UP000091857"/>
    </source>
</evidence>
<dbReference type="InterPro" id="IPR015495">
    <property type="entry name" value="Myb_TF_plants"/>
</dbReference>
<dbReference type="PROSITE" id="PS50090">
    <property type="entry name" value="MYB_LIKE"/>
    <property type="match status" value="2"/>
</dbReference>
<dbReference type="Pfam" id="PF00249">
    <property type="entry name" value="Myb_DNA-binding"/>
    <property type="match status" value="2"/>
</dbReference>
<gene>
    <name evidence="8" type="ORF">MANES_12G085900v8</name>
</gene>
<dbReference type="SMART" id="SM00717">
    <property type="entry name" value="SANT"/>
    <property type="match status" value="2"/>
</dbReference>
<keyword evidence="4" id="KW-0539">Nucleus</keyword>
<dbReference type="Gene3D" id="1.10.10.60">
    <property type="entry name" value="Homeodomain-like"/>
    <property type="match status" value="2"/>
</dbReference>
<feature type="domain" description="Myb-like" evidence="6">
    <location>
        <begin position="9"/>
        <end position="61"/>
    </location>
</feature>
<evidence type="ECO:0000259" key="7">
    <source>
        <dbReference type="PROSITE" id="PS51294"/>
    </source>
</evidence>
<dbReference type="PANTHER" id="PTHR10641:SF1409">
    <property type="entry name" value="MYB FAMILY PROTEIN"/>
    <property type="match status" value="1"/>
</dbReference>
<dbReference type="InterPro" id="IPR017930">
    <property type="entry name" value="Myb_dom"/>
</dbReference>
<sequence length="246" mass="28427">MVRTTAVDKNGLKKGSWNKEEDDKLRDYIQKYGHWNWRELPKYAGLSRCGKSCRLRWVNYLRPGVKHGNFSKEEDDLIIQLHQELGNKWSRIATKLPGRTDNDIKNHWHTHLKKRGKQSRASKAEVEAQSTETPESLTSPSKKLEAADQSDVVNKTPSLPTILESFPLSKESSYRSSASAGLNFFAEDSLTSMEIFGESGEDFWTRPFVADNAYDQDDYISSYTLYYDDNLDFFYQVLQELPDNYM</sequence>